<evidence type="ECO:0000256" key="1">
    <source>
        <dbReference type="ARBA" id="ARBA00023242"/>
    </source>
</evidence>
<sequence length="526" mass="59571">MRTNIEPRLMSFLNNNNDTPESLPNSPSLELPPLHDRNILQNSHRPLLLEPNTGTRSGESSSQASQHSSSVTPIDDNETNYRDAEEALRIGKVSSGKEIGAMERTLGTSSPQSLRKILDDNNGNARPVHPKKQQRGENGNDDFVQLPRPHKKQRSNKQVVPPIIIGLHEPPPQAALFPPIASSSFHDSHGRSSLNALAPKATESKEDCKADDEVIPATEETLERNGNKKKRRKSVKARNKWSEDETNNLLLGVHKYGVGKWTEILEDPSFVFNNRSGVDLKDRFRTCCPDELRGESHNSRSHKIGSKSDNTADLSRTEMVTLDSTFDNNLPGQDQEADGTVPDIAFPPLLRPWRKRRNHRKRLTDLQKLGIQGPFKQSERRGRRPFSNQEDLEIEEGYRLYGPAWTRMQRDPQFNLHSRQPIDLRDRFRNIHPDLFRIEEDDDARTASQSKPAQVDDFSNGFNNTTTIDPATFSLNNEISKHTMEPTDSLAFSQSFDWTDNIAAPPFPNIGEMDISRLLEQHSWTP</sequence>
<feature type="region of interest" description="Disordered" evidence="2">
    <location>
        <begin position="440"/>
        <end position="462"/>
    </location>
</feature>
<dbReference type="Pfam" id="PF00249">
    <property type="entry name" value="Myb_DNA-binding"/>
    <property type="match status" value="1"/>
</dbReference>
<accession>A0A1D9PX68</accession>
<evidence type="ECO:0000259" key="3">
    <source>
        <dbReference type="PROSITE" id="PS50090"/>
    </source>
</evidence>
<evidence type="ECO:0000259" key="4">
    <source>
        <dbReference type="PROSITE" id="PS51294"/>
    </source>
</evidence>
<feature type="region of interest" description="Disordered" evidence="2">
    <location>
        <begin position="325"/>
        <end position="345"/>
    </location>
</feature>
<dbReference type="CDD" id="cd11660">
    <property type="entry name" value="SANT_TRF"/>
    <property type="match status" value="2"/>
</dbReference>
<name>A0A1D9PX68_SCLS1</name>
<feature type="compositionally biased region" description="Low complexity" evidence="2">
    <location>
        <begin position="57"/>
        <end position="70"/>
    </location>
</feature>
<dbReference type="PROSITE" id="PS51294">
    <property type="entry name" value="HTH_MYB"/>
    <property type="match status" value="1"/>
</dbReference>
<dbReference type="PANTHER" id="PTHR46734:SF1">
    <property type="entry name" value="TELOMERIC REPEAT-BINDING FACTOR 1"/>
    <property type="match status" value="1"/>
</dbReference>
<dbReference type="OrthoDB" id="608866at2759"/>
<dbReference type="VEuPathDB" id="FungiDB:sscle_02g020500"/>
<organism evidence="5 6">
    <name type="scientific">Sclerotinia sclerotiorum (strain ATCC 18683 / 1980 / Ss-1)</name>
    <name type="common">White mold</name>
    <name type="synonym">Whetzelinia sclerotiorum</name>
    <dbReference type="NCBI Taxonomy" id="665079"/>
    <lineage>
        <taxon>Eukaryota</taxon>
        <taxon>Fungi</taxon>
        <taxon>Dikarya</taxon>
        <taxon>Ascomycota</taxon>
        <taxon>Pezizomycotina</taxon>
        <taxon>Leotiomycetes</taxon>
        <taxon>Helotiales</taxon>
        <taxon>Sclerotiniaceae</taxon>
        <taxon>Sclerotinia</taxon>
    </lineage>
</organism>
<evidence type="ECO:0000313" key="5">
    <source>
        <dbReference type="EMBL" id="APA07280.1"/>
    </source>
</evidence>
<dbReference type="SMART" id="SM00717">
    <property type="entry name" value="SANT"/>
    <property type="match status" value="2"/>
</dbReference>
<reference evidence="6" key="1">
    <citation type="journal article" date="2017" name="Genome Biol. Evol.">
        <title>The complete genome sequence of the phytopathogenic fungus Sclerotinia sclerotiorum reveals insights into the genome architecture of broad host range pathogens.</title>
        <authorList>
            <person name="Derbyshire M."/>
            <person name="Denton-Giles M."/>
            <person name="Hegedus D."/>
            <person name="Seifbarghy S."/>
            <person name="Rollins J."/>
            <person name="van Kan J."/>
            <person name="Seidl M.F."/>
            <person name="Faino L."/>
            <person name="Mbengue M."/>
            <person name="Navaud O."/>
            <person name="Raffaele S."/>
            <person name="Hammond-Kosack K."/>
            <person name="Heard S."/>
            <person name="Oliver R."/>
        </authorList>
    </citation>
    <scope>NUCLEOTIDE SEQUENCE [LARGE SCALE GENOMIC DNA]</scope>
    <source>
        <strain evidence="6">ATCC 18683 / 1980 / Ss-1</strain>
    </source>
</reference>
<feature type="domain" description="HTH myb-type" evidence="4">
    <location>
        <begin position="233"/>
        <end position="292"/>
    </location>
</feature>
<protein>
    <recommendedName>
        <fullName evidence="7">Myb-like domain-containing protein</fullName>
    </recommendedName>
</protein>
<feature type="region of interest" description="Disordered" evidence="2">
    <location>
        <begin position="14"/>
        <end position="81"/>
    </location>
</feature>
<evidence type="ECO:0000256" key="2">
    <source>
        <dbReference type="SAM" id="MobiDB-lite"/>
    </source>
</evidence>
<proteinExistence type="predicted"/>
<dbReference type="InterPro" id="IPR009057">
    <property type="entry name" value="Homeodomain-like_sf"/>
</dbReference>
<dbReference type="InterPro" id="IPR052450">
    <property type="entry name" value="TRBD-Containing_Protein"/>
</dbReference>
<dbReference type="SUPFAM" id="SSF46689">
    <property type="entry name" value="Homeodomain-like"/>
    <property type="match status" value="2"/>
</dbReference>
<dbReference type="InterPro" id="IPR001005">
    <property type="entry name" value="SANT/Myb"/>
</dbReference>
<dbReference type="AlphaFoldDB" id="A0A1D9PX68"/>
<dbReference type="PROSITE" id="PS50090">
    <property type="entry name" value="MYB_LIKE"/>
    <property type="match status" value="1"/>
</dbReference>
<dbReference type="Proteomes" id="UP000177798">
    <property type="component" value="Chromosome 2"/>
</dbReference>
<dbReference type="PANTHER" id="PTHR46734">
    <property type="entry name" value="TELOMERIC REPEAT-BINDING FACTOR 1 TERF1"/>
    <property type="match status" value="1"/>
</dbReference>
<gene>
    <name evidence="5" type="ORF">sscle_02g020500</name>
</gene>
<feature type="compositionally biased region" description="Low complexity" evidence="2">
    <location>
        <begin position="20"/>
        <end position="32"/>
    </location>
</feature>
<dbReference type="Gene3D" id="1.10.246.220">
    <property type="match status" value="1"/>
</dbReference>
<feature type="domain" description="Myb-like" evidence="3">
    <location>
        <begin position="233"/>
        <end position="286"/>
    </location>
</feature>
<evidence type="ECO:0000313" key="6">
    <source>
        <dbReference type="Proteomes" id="UP000177798"/>
    </source>
</evidence>
<feature type="region of interest" description="Disordered" evidence="2">
    <location>
        <begin position="102"/>
        <end position="157"/>
    </location>
</feature>
<dbReference type="InterPro" id="IPR017930">
    <property type="entry name" value="Myb_dom"/>
</dbReference>
<dbReference type="EMBL" id="CP017815">
    <property type="protein sequence ID" value="APA07280.1"/>
    <property type="molecule type" value="Genomic_DNA"/>
</dbReference>
<dbReference type="Gene3D" id="1.10.10.60">
    <property type="entry name" value="Homeodomain-like"/>
    <property type="match status" value="1"/>
</dbReference>
<keyword evidence="1" id="KW-0539">Nucleus</keyword>
<evidence type="ECO:0008006" key="7">
    <source>
        <dbReference type="Google" id="ProtNLM"/>
    </source>
</evidence>